<dbReference type="EMBL" id="BAAAFI010000007">
    <property type="protein sequence ID" value="GAA0878880.1"/>
    <property type="molecule type" value="Genomic_DNA"/>
</dbReference>
<dbReference type="NCBIfam" id="NF002542">
    <property type="entry name" value="PRK02101.1-3"/>
    <property type="match status" value="1"/>
</dbReference>
<evidence type="ECO:0000313" key="2">
    <source>
        <dbReference type="EMBL" id="GAA0878880.1"/>
    </source>
</evidence>
<name>A0ABP3YDN2_9BACT</name>
<dbReference type="Proteomes" id="UP001500469">
    <property type="component" value="Unassembled WGS sequence"/>
</dbReference>
<comment type="caution">
    <text evidence="2">The sequence shown here is derived from an EMBL/GenBank/DDBJ whole genome shotgun (WGS) entry which is preliminary data.</text>
</comment>
<reference evidence="3" key="1">
    <citation type="journal article" date="2019" name="Int. J. Syst. Evol. Microbiol.">
        <title>The Global Catalogue of Microorganisms (GCM) 10K type strain sequencing project: providing services to taxonomists for standard genome sequencing and annotation.</title>
        <authorList>
            <consortium name="The Broad Institute Genomics Platform"/>
            <consortium name="The Broad Institute Genome Sequencing Center for Infectious Disease"/>
            <person name="Wu L."/>
            <person name="Ma J."/>
        </authorList>
    </citation>
    <scope>NUCLEOTIDE SEQUENCE [LARGE SCALE GENOMIC DNA]</scope>
    <source>
        <strain evidence="3">JCM 16112</strain>
    </source>
</reference>
<comment type="similarity">
    <text evidence="1">Belongs to the UPF0246 family.</text>
</comment>
<dbReference type="Pfam" id="PF03883">
    <property type="entry name" value="H2O2_YaaD"/>
    <property type="match status" value="1"/>
</dbReference>
<sequence>MLILISPAKSLDYSVPAFKEHTFPDFTSDIKALVGVMKKKSSKEIAELMHLSENLAQLNETRYKTFEKAFTPENSKQAILAFNGDVYTKIDVETYSAADFEFAQKHLRILSGLYGLLKPLDLIQPYRLEMGTRLETKKGKNLYEYWDKKIAKAINEAAAGRPIVNLASQEYFKAVDLKTLKTPVVNIHFKEFKNESYQTIGFFAKQARGMMTNFAITNRVSDPEDLKAFDLEGYEFSEPMSSTTDWFFIR</sequence>
<dbReference type="PANTHER" id="PTHR30283">
    <property type="entry name" value="PEROXIDE STRESS RESPONSE PROTEIN YAAA"/>
    <property type="match status" value="1"/>
</dbReference>
<proteinExistence type="inferred from homology"/>
<gene>
    <name evidence="2" type="primary">yaaA</name>
    <name evidence="2" type="ORF">GCM10009119_18480</name>
</gene>
<organism evidence="2 3">
    <name type="scientific">Algoriphagus jejuensis</name>
    <dbReference type="NCBI Taxonomy" id="419934"/>
    <lineage>
        <taxon>Bacteria</taxon>
        <taxon>Pseudomonadati</taxon>
        <taxon>Bacteroidota</taxon>
        <taxon>Cytophagia</taxon>
        <taxon>Cytophagales</taxon>
        <taxon>Cyclobacteriaceae</taxon>
        <taxon>Algoriphagus</taxon>
    </lineage>
</organism>
<protein>
    <recommendedName>
        <fullName evidence="1">UPF0246 protein GCM10009119_18480</fullName>
    </recommendedName>
</protein>
<dbReference type="HAMAP" id="MF_00652">
    <property type="entry name" value="UPF0246"/>
    <property type="match status" value="1"/>
</dbReference>
<evidence type="ECO:0000256" key="1">
    <source>
        <dbReference type="HAMAP-Rule" id="MF_00652"/>
    </source>
</evidence>
<keyword evidence="3" id="KW-1185">Reference proteome</keyword>
<dbReference type="InterPro" id="IPR005583">
    <property type="entry name" value="YaaA"/>
</dbReference>
<dbReference type="RefSeq" id="WP_343850692.1">
    <property type="nucleotide sequence ID" value="NZ_BAAAFI010000007.1"/>
</dbReference>
<dbReference type="PANTHER" id="PTHR30283:SF4">
    <property type="entry name" value="PEROXIDE STRESS RESISTANCE PROTEIN YAAA"/>
    <property type="match status" value="1"/>
</dbReference>
<accession>A0ABP3YDN2</accession>
<evidence type="ECO:0000313" key="3">
    <source>
        <dbReference type="Proteomes" id="UP001500469"/>
    </source>
</evidence>